<dbReference type="Gene3D" id="1.25.10.10">
    <property type="entry name" value="Leucine-rich Repeat Variant"/>
    <property type="match status" value="3"/>
</dbReference>
<evidence type="ECO:0000313" key="4">
    <source>
        <dbReference type="EMBL" id="CAD8956967.1"/>
    </source>
</evidence>
<dbReference type="SMART" id="SM00567">
    <property type="entry name" value="EZ_HEAT"/>
    <property type="match status" value="2"/>
</dbReference>
<sequence length="592" mass="64134">MASKDAHSTQVYEGLPQDDEKEEPPDRMEQAKIIFAHIASTSPDIVVDEGTKLDPQEVTRALVQRGYRVDQIMAAEIKIKQLIAPADKNPGFQIDFKSFLASIFPIIQELDNDLEASRAALLAGDFRPFTAPAPGREKTPLPHKHRPTTTGGVWGVEMEFRRLKSSDPLIRQYGMQNLMARAKRGGAEIDRVLEQMVERVEKDDFLMRGFAVTGLSKTGDGEMRNYVVEALIHRVTDEDDRVRMRAVRALREACVAGSVGAIEAIVRASDDEVGMVRDTAAEVAISIAEGCTLPMRARLMESATDGVRIAVVQACKPDVAALDVEAARLVGGAARDSSMAVRLEVVSTLCGVVDKKRAFSGLQPAQDLGKEIIGFMVTLLSDPRQEVKRCLLSELRCESAYTSDKLLQAAIKSTARASEQLRKVAVSWLSNACNTRITLGDDSGIKRMVDLMQTPDGGSMARAAGEVAGQIVIGGSAKYQKMVLPLCKHPDEGVRCIVVVSLTQAMIKVTPAALYEVIAMLQDSSAVVRREVVKCLGRSPVGSREVSTAIIPLLADDDKLVRFEVAEALVGGVVALASLTEPASSLRDLWGG</sequence>
<evidence type="ECO:0000313" key="2">
    <source>
        <dbReference type="EMBL" id="CAD8956965.1"/>
    </source>
</evidence>
<dbReference type="InterPro" id="IPR016024">
    <property type="entry name" value="ARM-type_fold"/>
</dbReference>
<dbReference type="PANTHER" id="PTHR12697">
    <property type="entry name" value="PBS LYASE HEAT-LIKE PROTEIN"/>
    <property type="match status" value="1"/>
</dbReference>
<dbReference type="InterPro" id="IPR004155">
    <property type="entry name" value="PBS_lyase_HEAT"/>
</dbReference>
<dbReference type="EMBL" id="HBFX01018984">
    <property type="protein sequence ID" value="CAD8956965.1"/>
    <property type="molecule type" value="Transcribed_RNA"/>
</dbReference>
<evidence type="ECO:0008006" key="5">
    <source>
        <dbReference type="Google" id="ProtNLM"/>
    </source>
</evidence>
<gene>
    <name evidence="2" type="ORF">HAND00432_LOCUS11504</name>
    <name evidence="3" type="ORF">HAND00432_LOCUS11505</name>
    <name evidence="4" type="ORF">HAND00432_LOCUS11506</name>
</gene>
<organism evidence="4">
    <name type="scientific">Hemiselmis andersenii</name>
    <name type="common">Cryptophyte alga</name>
    <dbReference type="NCBI Taxonomy" id="464988"/>
    <lineage>
        <taxon>Eukaryota</taxon>
        <taxon>Cryptophyceae</taxon>
        <taxon>Cryptomonadales</taxon>
        <taxon>Hemiselmidaceae</taxon>
        <taxon>Hemiselmis</taxon>
    </lineage>
</organism>
<evidence type="ECO:0000256" key="1">
    <source>
        <dbReference type="SAM" id="MobiDB-lite"/>
    </source>
</evidence>
<dbReference type="EMBL" id="HBFX01018985">
    <property type="protein sequence ID" value="CAD8956966.1"/>
    <property type="molecule type" value="Transcribed_RNA"/>
</dbReference>
<dbReference type="InterPro" id="IPR011989">
    <property type="entry name" value="ARM-like"/>
</dbReference>
<protein>
    <recommendedName>
        <fullName evidence="5">Condensin complex subunit 1 C-terminal domain-containing protein</fullName>
    </recommendedName>
</protein>
<dbReference type="Pfam" id="PF13646">
    <property type="entry name" value="HEAT_2"/>
    <property type="match status" value="2"/>
</dbReference>
<reference evidence="4" key="1">
    <citation type="submission" date="2021-01" db="EMBL/GenBank/DDBJ databases">
        <authorList>
            <person name="Corre E."/>
            <person name="Pelletier E."/>
            <person name="Niang G."/>
            <person name="Scheremetjew M."/>
            <person name="Finn R."/>
            <person name="Kale V."/>
            <person name="Holt S."/>
            <person name="Cochrane G."/>
            <person name="Meng A."/>
            <person name="Brown T."/>
            <person name="Cohen L."/>
        </authorList>
    </citation>
    <scope>NUCLEOTIDE SEQUENCE</scope>
    <source>
        <strain evidence="4">CCMP644</strain>
    </source>
</reference>
<dbReference type="GO" id="GO:0016491">
    <property type="term" value="F:oxidoreductase activity"/>
    <property type="evidence" value="ECO:0007669"/>
    <property type="project" value="TreeGrafter"/>
</dbReference>
<feature type="region of interest" description="Disordered" evidence="1">
    <location>
        <begin position="1"/>
        <end position="27"/>
    </location>
</feature>
<name>A0A6U4VAL4_HEMAN</name>
<dbReference type="PANTHER" id="PTHR12697:SF5">
    <property type="entry name" value="DEOXYHYPUSINE HYDROXYLASE"/>
    <property type="match status" value="1"/>
</dbReference>
<evidence type="ECO:0000313" key="3">
    <source>
        <dbReference type="EMBL" id="CAD8956966.1"/>
    </source>
</evidence>
<proteinExistence type="predicted"/>
<dbReference type="EMBL" id="HBFX01018986">
    <property type="protein sequence ID" value="CAD8956967.1"/>
    <property type="molecule type" value="Transcribed_RNA"/>
</dbReference>
<accession>A0A6U4VAL4</accession>
<dbReference type="AlphaFoldDB" id="A0A6U4VAL4"/>
<dbReference type="SUPFAM" id="SSF48371">
    <property type="entry name" value="ARM repeat"/>
    <property type="match status" value="2"/>
</dbReference>